<name>B9SU40_RICCO</name>
<feature type="compositionally biased region" description="Basic and acidic residues" evidence="1">
    <location>
        <begin position="109"/>
        <end position="125"/>
    </location>
</feature>
<dbReference type="Proteomes" id="UP000008311">
    <property type="component" value="Unassembled WGS sequence"/>
</dbReference>
<feature type="region of interest" description="Disordered" evidence="1">
    <location>
        <begin position="105"/>
        <end position="174"/>
    </location>
</feature>
<dbReference type="FunCoup" id="B9SU40">
    <property type="interactions" value="87"/>
</dbReference>
<organism evidence="2 3">
    <name type="scientific">Ricinus communis</name>
    <name type="common">Castor bean</name>
    <dbReference type="NCBI Taxonomy" id="3988"/>
    <lineage>
        <taxon>Eukaryota</taxon>
        <taxon>Viridiplantae</taxon>
        <taxon>Streptophyta</taxon>
        <taxon>Embryophyta</taxon>
        <taxon>Tracheophyta</taxon>
        <taxon>Spermatophyta</taxon>
        <taxon>Magnoliopsida</taxon>
        <taxon>eudicotyledons</taxon>
        <taxon>Gunneridae</taxon>
        <taxon>Pentapetalae</taxon>
        <taxon>rosids</taxon>
        <taxon>fabids</taxon>
        <taxon>Malpighiales</taxon>
        <taxon>Euphorbiaceae</taxon>
        <taxon>Acalyphoideae</taxon>
        <taxon>Acalypheae</taxon>
        <taxon>Ricinus</taxon>
    </lineage>
</organism>
<evidence type="ECO:0008006" key="4">
    <source>
        <dbReference type="Google" id="ProtNLM"/>
    </source>
</evidence>
<sequence>MSVPVKFLKPVSRRTIEEKKLRLPSRLIRNFGNELTSEVAILGFSNGFFMRVRLSEANGKVWIDTTKLVKHFHIREGFILEFTYKVFCNFSSKYFQIEYPYDNASSTSDEEHSSSKQCPLHHDDVESGDDDSVENNGSTPDPPKGQSSRRRVTISKKNLRKSSASVGLTQQSNG</sequence>
<dbReference type="AlphaFoldDB" id="B9SU40"/>
<evidence type="ECO:0000256" key="1">
    <source>
        <dbReference type="SAM" id="MobiDB-lite"/>
    </source>
</evidence>
<evidence type="ECO:0000313" key="3">
    <source>
        <dbReference type="Proteomes" id="UP000008311"/>
    </source>
</evidence>
<dbReference type="InParanoid" id="B9SU40"/>
<gene>
    <name evidence="2" type="ORF">RCOM_1215840</name>
</gene>
<accession>B9SU40</accession>
<proteinExistence type="predicted"/>
<evidence type="ECO:0000313" key="2">
    <source>
        <dbReference type="EMBL" id="EEF32878.1"/>
    </source>
</evidence>
<protein>
    <recommendedName>
        <fullName evidence="4">TF-B3 domain-containing protein</fullName>
    </recommendedName>
</protein>
<feature type="compositionally biased region" description="Polar residues" evidence="1">
    <location>
        <begin position="161"/>
        <end position="174"/>
    </location>
</feature>
<dbReference type="OrthoDB" id="623918at2759"/>
<dbReference type="EMBL" id="EQ974139">
    <property type="protein sequence ID" value="EEF32878.1"/>
    <property type="molecule type" value="Genomic_DNA"/>
</dbReference>
<keyword evidence="3" id="KW-1185">Reference proteome</keyword>
<reference evidence="3" key="1">
    <citation type="journal article" date="2010" name="Nat. Biotechnol.">
        <title>Draft genome sequence of the oilseed species Ricinus communis.</title>
        <authorList>
            <person name="Chan A.P."/>
            <person name="Crabtree J."/>
            <person name="Zhao Q."/>
            <person name="Lorenzi H."/>
            <person name="Orvis J."/>
            <person name="Puiu D."/>
            <person name="Melake-Berhan A."/>
            <person name="Jones K.M."/>
            <person name="Redman J."/>
            <person name="Chen G."/>
            <person name="Cahoon E.B."/>
            <person name="Gedil M."/>
            <person name="Stanke M."/>
            <person name="Haas B.J."/>
            <person name="Wortman J.R."/>
            <person name="Fraser-Liggett C.M."/>
            <person name="Ravel J."/>
            <person name="Rabinowicz P.D."/>
        </authorList>
    </citation>
    <scope>NUCLEOTIDE SEQUENCE [LARGE SCALE GENOMIC DNA]</scope>
    <source>
        <strain evidence="3">cv. Hale</strain>
    </source>
</reference>
<feature type="compositionally biased region" description="Basic residues" evidence="1">
    <location>
        <begin position="147"/>
        <end position="160"/>
    </location>
</feature>